<dbReference type="EMBL" id="JAEHOE010000091">
    <property type="protein sequence ID" value="KAG2487834.1"/>
    <property type="molecule type" value="Genomic_DNA"/>
</dbReference>
<dbReference type="InterPro" id="IPR029044">
    <property type="entry name" value="Nucleotide-diphossugar_trans"/>
</dbReference>
<sequence length="668" mass="75721">MRNTHIPGIEPGAVTPSGIAPTQRTLRFEVCNGFANQRLSVVYGIMLAVRLNRVPVLPVLVRDGIQRTDAAVTANGDRAVSFDQVYDAAYFLSEMAKSGVRVLPPEEAPLFSVYNVVALGSLNGANMTASLQKYDDVANLAIDCPLFKLAPAEMDPVQDEPIIWAILDAMRPAPHVRKHVESFQAAIRRFGGSDGKPAPKYNFLHLRMENDWVEHCKRWSSIPDGVVRDNCYNNTEEIDVQLRLFAFNTQVPLYIASFWDDVDPVRKQKVFGRLAAADYKVVTSDDVFSEELKASGREMRALVEYFVGFGAVRFLGNSVSTFAVLNMLERRHRNLWAAYYNGGNLPIAPYLPVHKLAWVFTYNSWSAKYDYMLKAAVISANSFNTLRPFCIFDGNVSSPIGRWLAEQNVTLIVHVPTWRQELIAKAQARMKDNVQHSHLFKNPDMLVSTFQRVDLPVVPILDQYTYVLYTDADVYFRRPIHLEDFGLPLPRSVSMSYEMDKMFPYNAGIILANLPTMRRNYKAFLHMMLDNDNGLYYPNYGPADQGIINKFYEFDLRSHMLSQAFNTKPYNPFDPASFLIHFHGPKPHDYLELLQTGKCDFGPICERGILSSLCLYTKEWASFIPDEDVASRLSESCFWLTNPHVISLLKKSGGIKASAHHRRLLRAA</sequence>
<keyword evidence="3" id="KW-0294">Fucose metabolism</keyword>
<evidence type="ECO:0000256" key="4">
    <source>
        <dbReference type="ARBA" id="ARBA00023277"/>
    </source>
</evidence>
<dbReference type="InterPro" id="IPR019378">
    <property type="entry name" value="GDP-Fuc_O-FucTrfase"/>
</dbReference>
<dbReference type="SUPFAM" id="SSF53448">
    <property type="entry name" value="Nucleotide-diphospho-sugar transferases"/>
    <property type="match status" value="1"/>
</dbReference>
<comment type="caution">
    <text evidence="6">The sequence shown here is derived from an EMBL/GenBank/DDBJ whole genome shotgun (WGS) entry which is preliminary data.</text>
</comment>
<keyword evidence="2" id="KW-0808">Transferase</keyword>
<dbReference type="GO" id="GO:0006004">
    <property type="term" value="P:fucose metabolic process"/>
    <property type="evidence" value="ECO:0007669"/>
    <property type="project" value="UniProtKB-KW"/>
</dbReference>
<keyword evidence="7" id="KW-1185">Reference proteome</keyword>
<dbReference type="Gene3D" id="3.90.550.10">
    <property type="entry name" value="Spore Coat Polysaccharide Biosynthesis Protein SpsA, Chain A"/>
    <property type="match status" value="1"/>
</dbReference>
<protein>
    <recommendedName>
        <fullName evidence="5">O-fucosyltransferase family protein</fullName>
    </recommendedName>
</protein>
<evidence type="ECO:0000256" key="3">
    <source>
        <dbReference type="ARBA" id="ARBA00023253"/>
    </source>
</evidence>
<gene>
    <name evidence="6" type="ORF">HYH03_013551</name>
</gene>
<organism evidence="6 7">
    <name type="scientific">Edaphochlamys debaryana</name>
    <dbReference type="NCBI Taxonomy" id="47281"/>
    <lineage>
        <taxon>Eukaryota</taxon>
        <taxon>Viridiplantae</taxon>
        <taxon>Chlorophyta</taxon>
        <taxon>core chlorophytes</taxon>
        <taxon>Chlorophyceae</taxon>
        <taxon>CS clade</taxon>
        <taxon>Chlamydomonadales</taxon>
        <taxon>Chlamydomonadales incertae sedis</taxon>
        <taxon>Edaphochlamys</taxon>
    </lineage>
</organism>
<evidence type="ECO:0000256" key="1">
    <source>
        <dbReference type="ARBA" id="ARBA00007737"/>
    </source>
</evidence>
<evidence type="ECO:0000256" key="2">
    <source>
        <dbReference type="ARBA" id="ARBA00022679"/>
    </source>
</evidence>
<comment type="similarity">
    <text evidence="1">Belongs to the glycosyltransferase GT106 family.</text>
</comment>
<proteinExistence type="inferred from homology"/>
<dbReference type="Gene3D" id="3.40.50.11350">
    <property type="match status" value="1"/>
</dbReference>
<keyword evidence="4" id="KW-0119">Carbohydrate metabolism</keyword>
<dbReference type="AlphaFoldDB" id="A0A835XY66"/>
<evidence type="ECO:0000313" key="6">
    <source>
        <dbReference type="EMBL" id="KAG2487834.1"/>
    </source>
</evidence>
<dbReference type="Proteomes" id="UP000612055">
    <property type="component" value="Unassembled WGS sequence"/>
</dbReference>
<accession>A0A835XY66</accession>
<evidence type="ECO:0000313" key="7">
    <source>
        <dbReference type="Proteomes" id="UP000612055"/>
    </source>
</evidence>
<dbReference type="CDD" id="cd11296">
    <property type="entry name" value="O-FucT_like"/>
    <property type="match status" value="1"/>
</dbReference>
<evidence type="ECO:0000256" key="5">
    <source>
        <dbReference type="ARBA" id="ARBA00030350"/>
    </source>
</evidence>
<dbReference type="OrthoDB" id="533531at2759"/>
<dbReference type="GO" id="GO:0016740">
    <property type="term" value="F:transferase activity"/>
    <property type="evidence" value="ECO:0007669"/>
    <property type="project" value="UniProtKB-KW"/>
</dbReference>
<dbReference type="Pfam" id="PF10250">
    <property type="entry name" value="O-FucT"/>
    <property type="match status" value="1"/>
</dbReference>
<reference evidence="6" key="1">
    <citation type="journal article" date="2020" name="bioRxiv">
        <title>Comparative genomics of Chlamydomonas.</title>
        <authorList>
            <person name="Craig R.J."/>
            <person name="Hasan A.R."/>
            <person name="Ness R.W."/>
            <person name="Keightley P.D."/>
        </authorList>
    </citation>
    <scope>NUCLEOTIDE SEQUENCE</scope>
    <source>
        <strain evidence="6">CCAP 11/70</strain>
    </source>
</reference>
<name>A0A835XY66_9CHLO</name>